<dbReference type="Gene3D" id="3.30.530.20">
    <property type="match status" value="1"/>
</dbReference>
<dbReference type="AlphaFoldDB" id="A0A3G2L7K0"/>
<dbReference type="EMBL" id="CP032050">
    <property type="protein sequence ID" value="AYN68232.1"/>
    <property type="molecule type" value="Genomic_DNA"/>
</dbReference>
<evidence type="ECO:0000313" key="3">
    <source>
        <dbReference type="EMBL" id="AYN68232.1"/>
    </source>
</evidence>
<dbReference type="InterPro" id="IPR023393">
    <property type="entry name" value="START-like_dom_sf"/>
</dbReference>
<dbReference type="OrthoDB" id="384974at2"/>
<accession>A0A3G2L7K0</accession>
<protein>
    <submittedName>
        <fullName evidence="3">ATPase</fullName>
    </submittedName>
</protein>
<gene>
    <name evidence="3" type="ORF">D1013_13020</name>
</gene>
<dbReference type="KEGG" id="emar:D1013_13020"/>
<comment type="similarity">
    <text evidence="1">Belongs to the AHA1 family.</text>
</comment>
<evidence type="ECO:0000259" key="2">
    <source>
        <dbReference type="Pfam" id="PF08327"/>
    </source>
</evidence>
<evidence type="ECO:0000256" key="1">
    <source>
        <dbReference type="ARBA" id="ARBA00006817"/>
    </source>
</evidence>
<dbReference type="SUPFAM" id="SSF55961">
    <property type="entry name" value="Bet v1-like"/>
    <property type="match status" value="1"/>
</dbReference>
<proteinExistence type="inferred from homology"/>
<dbReference type="Proteomes" id="UP000276309">
    <property type="component" value="Chromosome"/>
</dbReference>
<reference evidence="3 4" key="1">
    <citation type="submission" date="2018-08" db="EMBL/GenBank/DDBJ databases">
        <title>The reduced genetic potential of extracellular carbohydrate catabolism in Euzebyella marina RN62, a Flavobacteriia bacterium isolated from the hadal water.</title>
        <authorList>
            <person name="Xue C."/>
        </authorList>
    </citation>
    <scope>NUCLEOTIDE SEQUENCE [LARGE SCALE GENOMIC DNA]</scope>
    <source>
        <strain evidence="3 4">RN62</strain>
    </source>
</reference>
<name>A0A3G2L7K0_9FLAO</name>
<sequence>MKPTDNEIFSSRILNYSVEKVYLAFENPDHLKNWWGPNGFSNTIHEFDLRPGGKWDLTMHGPEVGNYRNTSAFKIVIPQKLVSWRRITQPYFDMEVGFEKLSETKTNISFRMVFNTPEECAKIRKFALPKNEDNFDRLERVLENTQ</sequence>
<dbReference type="InterPro" id="IPR013538">
    <property type="entry name" value="ASHA1/2-like_C"/>
</dbReference>
<organism evidence="3 4">
    <name type="scientific">Euzebyella marina</name>
    <dbReference type="NCBI Taxonomy" id="1761453"/>
    <lineage>
        <taxon>Bacteria</taxon>
        <taxon>Pseudomonadati</taxon>
        <taxon>Bacteroidota</taxon>
        <taxon>Flavobacteriia</taxon>
        <taxon>Flavobacteriales</taxon>
        <taxon>Flavobacteriaceae</taxon>
        <taxon>Euzebyella</taxon>
    </lineage>
</organism>
<dbReference type="RefSeq" id="WP_121849247.1">
    <property type="nucleotide sequence ID" value="NZ_CP032050.1"/>
</dbReference>
<evidence type="ECO:0000313" key="4">
    <source>
        <dbReference type="Proteomes" id="UP000276309"/>
    </source>
</evidence>
<feature type="domain" description="Activator of Hsp90 ATPase homologue 1/2-like C-terminal" evidence="2">
    <location>
        <begin position="16"/>
        <end position="143"/>
    </location>
</feature>
<dbReference type="Pfam" id="PF08327">
    <property type="entry name" value="AHSA1"/>
    <property type="match status" value="1"/>
</dbReference>
<keyword evidence="4" id="KW-1185">Reference proteome</keyword>